<evidence type="ECO:0000313" key="11">
    <source>
        <dbReference type="EMBL" id="ELU12530.1"/>
    </source>
</evidence>
<evidence type="ECO:0000259" key="10">
    <source>
        <dbReference type="Pfam" id="PF01435"/>
    </source>
</evidence>
<dbReference type="GO" id="GO:0004222">
    <property type="term" value="F:metalloendopeptidase activity"/>
    <property type="evidence" value="ECO:0007669"/>
    <property type="project" value="InterPro"/>
</dbReference>
<dbReference type="OrthoDB" id="7464992at2759"/>
<feature type="domain" description="Peptidase M48" evidence="10">
    <location>
        <begin position="2"/>
        <end position="130"/>
    </location>
</feature>
<dbReference type="GO" id="GO:0046872">
    <property type="term" value="F:metal ion binding"/>
    <property type="evidence" value="ECO:0007669"/>
    <property type="project" value="UniProtKB-KW"/>
</dbReference>
<evidence type="ECO:0000256" key="3">
    <source>
        <dbReference type="ARBA" id="ARBA00022801"/>
    </source>
</evidence>
<keyword evidence="1 9" id="KW-0645">Protease</keyword>
<gene>
    <name evidence="11" type="ORF">CAPTEDRAFT_88545</name>
</gene>
<dbReference type="InterPro" id="IPR051156">
    <property type="entry name" value="Mito/Outer_Membr_Metalloprot"/>
</dbReference>
<dbReference type="PANTHER" id="PTHR22726:SF1">
    <property type="entry name" value="METALLOENDOPEPTIDASE OMA1, MITOCHONDRIAL"/>
    <property type="match status" value="1"/>
</dbReference>
<name>R7V9W3_CAPTE</name>
<sequence length="131" mass="14458">SPNAFAGTGYKVFLFSPILSIAKNQAGLSCVIAHEMGHVLAQHSGQKVSDILFFQKWGMASIPFTNAISQEREHQADEIGIYLTALAGYDPSECAQFWHRASAATGDIRPIVNMFISTHPTNKTRFDEMKK</sequence>
<evidence type="ECO:0000256" key="1">
    <source>
        <dbReference type="ARBA" id="ARBA00022670"/>
    </source>
</evidence>
<reference evidence="12" key="3">
    <citation type="submission" date="2015-06" db="UniProtKB">
        <authorList>
            <consortium name="EnsemblMetazoa"/>
        </authorList>
    </citation>
    <scope>IDENTIFICATION</scope>
</reference>
<reference evidence="11 13" key="2">
    <citation type="journal article" date="2013" name="Nature">
        <title>Insights into bilaterian evolution from three spiralian genomes.</title>
        <authorList>
            <person name="Simakov O."/>
            <person name="Marletaz F."/>
            <person name="Cho S.J."/>
            <person name="Edsinger-Gonzales E."/>
            <person name="Havlak P."/>
            <person name="Hellsten U."/>
            <person name="Kuo D.H."/>
            <person name="Larsson T."/>
            <person name="Lv J."/>
            <person name="Arendt D."/>
            <person name="Savage R."/>
            <person name="Osoegawa K."/>
            <person name="de Jong P."/>
            <person name="Grimwood J."/>
            <person name="Chapman J.A."/>
            <person name="Shapiro H."/>
            <person name="Aerts A."/>
            <person name="Otillar R.P."/>
            <person name="Terry A.Y."/>
            <person name="Boore J.L."/>
            <person name="Grigoriev I.V."/>
            <person name="Lindberg D.R."/>
            <person name="Seaver E.C."/>
            <person name="Weisblat D.A."/>
            <person name="Putnam N.H."/>
            <person name="Rokhsar D.S."/>
        </authorList>
    </citation>
    <scope>NUCLEOTIDE SEQUENCE</scope>
    <source>
        <strain evidence="11 13">I ESC-2004</strain>
    </source>
</reference>
<keyword evidence="13" id="KW-1185">Reference proteome</keyword>
<evidence type="ECO:0000256" key="6">
    <source>
        <dbReference type="ARBA" id="ARBA00038233"/>
    </source>
</evidence>
<comment type="cofactor">
    <cofactor evidence="9">
        <name>Zn(2+)</name>
        <dbReference type="ChEBI" id="CHEBI:29105"/>
    </cofactor>
    <text evidence="9">Binds 1 zinc ion per subunit.</text>
</comment>
<evidence type="ECO:0000256" key="7">
    <source>
        <dbReference type="ARBA" id="ARBA00040360"/>
    </source>
</evidence>
<dbReference type="InterPro" id="IPR001915">
    <property type="entry name" value="Peptidase_M48"/>
</dbReference>
<comment type="similarity">
    <text evidence="6 9">Belongs to the peptidase M48 family.</text>
</comment>
<dbReference type="GO" id="GO:0016020">
    <property type="term" value="C:membrane"/>
    <property type="evidence" value="ECO:0007669"/>
    <property type="project" value="TreeGrafter"/>
</dbReference>
<dbReference type="HOGENOM" id="CLU_1932755_0_0_1"/>
<dbReference type="EMBL" id="KB295868">
    <property type="protein sequence ID" value="ELU12530.1"/>
    <property type="molecule type" value="Genomic_DNA"/>
</dbReference>
<reference evidence="13" key="1">
    <citation type="submission" date="2012-12" db="EMBL/GenBank/DDBJ databases">
        <authorList>
            <person name="Hellsten U."/>
            <person name="Grimwood J."/>
            <person name="Chapman J.A."/>
            <person name="Shapiro H."/>
            <person name="Aerts A."/>
            <person name="Otillar R.P."/>
            <person name="Terry A.Y."/>
            <person name="Boore J.L."/>
            <person name="Simakov O."/>
            <person name="Marletaz F."/>
            <person name="Cho S.-J."/>
            <person name="Edsinger-Gonzales E."/>
            <person name="Havlak P."/>
            <person name="Kuo D.-H."/>
            <person name="Larsson T."/>
            <person name="Lv J."/>
            <person name="Arendt D."/>
            <person name="Savage R."/>
            <person name="Osoegawa K."/>
            <person name="de Jong P."/>
            <person name="Lindberg D.R."/>
            <person name="Seaver E.C."/>
            <person name="Weisblat D.A."/>
            <person name="Putnam N.H."/>
            <person name="Grigoriev I.V."/>
            <person name="Rokhsar D.S."/>
        </authorList>
    </citation>
    <scope>NUCLEOTIDE SEQUENCE</scope>
    <source>
        <strain evidence="13">I ESC-2004</strain>
    </source>
</reference>
<dbReference type="STRING" id="283909.R7V9W3"/>
<keyword evidence="3 9" id="KW-0378">Hydrolase</keyword>
<evidence type="ECO:0000313" key="13">
    <source>
        <dbReference type="Proteomes" id="UP000014760"/>
    </source>
</evidence>
<dbReference type="EMBL" id="AMQN01039822">
    <property type="status" value="NOT_ANNOTATED_CDS"/>
    <property type="molecule type" value="Genomic_DNA"/>
</dbReference>
<evidence type="ECO:0000256" key="4">
    <source>
        <dbReference type="ARBA" id="ARBA00022833"/>
    </source>
</evidence>
<dbReference type="AlphaFoldDB" id="R7V9W3"/>
<organism evidence="11">
    <name type="scientific">Capitella teleta</name>
    <name type="common">Polychaete worm</name>
    <dbReference type="NCBI Taxonomy" id="283909"/>
    <lineage>
        <taxon>Eukaryota</taxon>
        <taxon>Metazoa</taxon>
        <taxon>Spiralia</taxon>
        <taxon>Lophotrochozoa</taxon>
        <taxon>Annelida</taxon>
        <taxon>Polychaeta</taxon>
        <taxon>Sedentaria</taxon>
        <taxon>Scolecida</taxon>
        <taxon>Capitellidae</taxon>
        <taxon>Capitella</taxon>
    </lineage>
</organism>
<dbReference type="Pfam" id="PF01435">
    <property type="entry name" value="Peptidase_M48"/>
    <property type="match status" value="1"/>
</dbReference>
<feature type="non-terminal residue" evidence="11">
    <location>
        <position position="131"/>
    </location>
</feature>
<dbReference type="EnsemblMetazoa" id="CapteT88545">
    <property type="protein sequence ID" value="CapteP88545"/>
    <property type="gene ID" value="CapteG88545"/>
</dbReference>
<keyword evidence="4 9" id="KW-0862">Zinc</keyword>
<keyword evidence="2" id="KW-0479">Metal-binding</keyword>
<accession>R7V9W3</accession>
<evidence type="ECO:0000256" key="8">
    <source>
        <dbReference type="ARBA" id="ARBA00042978"/>
    </source>
</evidence>
<dbReference type="GO" id="GO:0051603">
    <property type="term" value="P:proteolysis involved in protein catabolic process"/>
    <property type="evidence" value="ECO:0007669"/>
    <property type="project" value="TreeGrafter"/>
</dbReference>
<dbReference type="Proteomes" id="UP000014760">
    <property type="component" value="Unassembled WGS sequence"/>
</dbReference>
<dbReference type="PANTHER" id="PTHR22726">
    <property type="entry name" value="METALLOENDOPEPTIDASE OMA1"/>
    <property type="match status" value="1"/>
</dbReference>
<keyword evidence="5 9" id="KW-0482">Metalloprotease</keyword>
<dbReference type="OMA" id="WEILGHE"/>
<evidence type="ECO:0000313" key="12">
    <source>
        <dbReference type="EnsemblMetazoa" id="CapteP88545"/>
    </source>
</evidence>
<protein>
    <recommendedName>
        <fullName evidence="7">Metalloendopeptidase OMA1, mitochondrial</fullName>
    </recommendedName>
    <alternativeName>
        <fullName evidence="8">Overlapping with the m-AAA protease 1 homolog</fullName>
    </alternativeName>
</protein>
<evidence type="ECO:0000256" key="9">
    <source>
        <dbReference type="RuleBase" id="RU003983"/>
    </source>
</evidence>
<feature type="non-terminal residue" evidence="11">
    <location>
        <position position="1"/>
    </location>
</feature>
<evidence type="ECO:0000256" key="5">
    <source>
        <dbReference type="ARBA" id="ARBA00023049"/>
    </source>
</evidence>
<proteinExistence type="inferred from homology"/>
<evidence type="ECO:0000256" key="2">
    <source>
        <dbReference type="ARBA" id="ARBA00022723"/>
    </source>
</evidence>